<sequence length="242" mass="26497">MAHSENSIPMEDLSANANATSNINDDENASALNPFSSTPQTQRNASPQFLNTPTEGGAAYLEVPTDAPSTSTNAQQQPTQQQQPLLQPSTANKTSPVREQFGLNDEDPNDNDNLPLGGGYTSLPPKRTDLEEERKGFPYWKVFCYAVTFWAPPPFLKLIGLDSKERRYAWREKMGLIAIIMVIMGIIAFLTFGFTRSACTGLTRRLQQADILSSNVVINGRTYDLSRSAHPAATNVDAGTNV</sequence>
<protein>
    <submittedName>
        <fullName evidence="1">Unnamed protein product</fullName>
    </submittedName>
</protein>
<accession>A0ACB5UCJ6</accession>
<evidence type="ECO:0000313" key="2">
    <source>
        <dbReference type="Proteomes" id="UP001165064"/>
    </source>
</evidence>
<dbReference type="Proteomes" id="UP001165064">
    <property type="component" value="Unassembled WGS sequence"/>
</dbReference>
<keyword evidence="2" id="KW-1185">Reference proteome</keyword>
<evidence type="ECO:0000313" key="1">
    <source>
        <dbReference type="EMBL" id="GMF07586.1"/>
    </source>
</evidence>
<name>A0ACB5UCJ6_AMBMO</name>
<gene>
    <name evidence="1" type="ORF">Amon02_001296800</name>
</gene>
<proteinExistence type="predicted"/>
<organism evidence="1 2">
    <name type="scientific">Ambrosiozyma monospora</name>
    <name type="common">Yeast</name>
    <name type="synonym">Endomycopsis monosporus</name>
    <dbReference type="NCBI Taxonomy" id="43982"/>
    <lineage>
        <taxon>Eukaryota</taxon>
        <taxon>Fungi</taxon>
        <taxon>Dikarya</taxon>
        <taxon>Ascomycota</taxon>
        <taxon>Saccharomycotina</taxon>
        <taxon>Pichiomycetes</taxon>
        <taxon>Pichiales</taxon>
        <taxon>Pichiaceae</taxon>
        <taxon>Ambrosiozyma</taxon>
    </lineage>
</organism>
<reference evidence="1" key="1">
    <citation type="submission" date="2023-04" db="EMBL/GenBank/DDBJ databases">
        <title>Ambrosiozyma monospora NBRC 10751.</title>
        <authorList>
            <person name="Ichikawa N."/>
            <person name="Sato H."/>
            <person name="Tonouchi N."/>
        </authorList>
    </citation>
    <scope>NUCLEOTIDE SEQUENCE</scope>
    <source>
        <strain evidence="1">NBRC 10751</strain>
    </source>
</reference>
<dbReference type="EMBL" id="BSXS01016320">
    <property type="protein sequence ID" value="GMF07586.1"/>
    <property type="molecule type" value="Genomic_DNA"/>
</dbReference>
<comment type="caution">
    <text evidence="1">The sequence shown here is derived from an EMBL/GenBank/DDBJ whole genome shotgun (WGS) entry which is preliminary data.</text>
</comment>